<dbReference type="Proteomes" id="UP000305709">
    <property type="component" value="Unassembled WGS sequence"/>
</dbReference>
<reference evidence="1 2" key="1">
    <citation type="submission" date="2019-06" db="EMBL/GenBank/DDBJ databases">
        <authorList>
            <person name="Jiang L."/>
        </authorList>
    </citation>
    <scope>NUCLEOTIDE SEQUENCE [LARGE SCALE GENOMIC DNA]</scope>
    <source>
        <strain evidence="1 2">YIM 48858</strain>
    </source>
</reference>
<dbReference type="AlphaFoldDB" id="A0A5C4NG49"/>
<organism evidence="1 2">
    <name type="scientific">Rubellimicrobium roseum</name>
    <dbReference type="NCBI Taxonomy" id="687525"/>
    <lineage>
        <taxon>Bacteria</taxon>
        <taxon>Pseudomonadati</taxon>
        <taxon>Pseudomonadota</taxon>
        <taxon>Alphaproteobacteria</taxon>
        <taxon>Rhodobacterales</taxon>
        <taxon>Roseobacteraceae</taxon>
        <taxon>Rubellimicrobium</taxon>
    </lineage>
</organism>
<dbReference type="EMBL" id="VDFV01000012">
    <property type="protein sequence ID" value="TNC71627.1"/>
    <property type="molecule type" value="Genomic_DNA"/>
</dbReference>
<evidence type="ECO:0000313" key="2">
    <source>
        <dbReference type="Proteomes" id="UP000305709"/>
    </source>
</evidence>
<comment type="caution">
    <text evidence="1">The sequence shown here is derived from an EMBL/GenBank/DDBJ whole genome shotgun (WGS) entry which is preliminary data.</text>
</comment>
<dbReference type="OrthoDB" id="8686772at2"/>
<evidence type="ECO:0008006" key="3">
    <source>
        <dbReference type="Google" id="ProtNLM"/>
    </source>
</evidence>
<keyword evidence="2" id="KW-1185">Reference proteome</keyword>
<name>A0A5C4NG49_9RHOB</name>
<sequence length="228" mass="25737">MRRALLALLLLAACGRPLTPGEVAFLKGLHGPALDMDRVRLHDGIQLGSPRTVPAPPRLTCQSRIFPPPRGETIRVHTGAISIFENIYFRRDLYREDMVEGWPEVLPLADAMLLAHEMVHAWQWQNRHVTGYHPLKAAFEHAREADPYLFDLDTSARYLDYGYEQQGAIMEEYVCCRTLAPEADRTARLHAMLSEVFPLKPLDEPLSEWVALPWDGVEVEGICDGAPS</sequence>
<dbReference type="RefSeq" id="WP_139081663.1">
    <property type="nucleotide sequence ID" value="NZ_VDFV01000012.1"/>
</dbReference>
<accession>A0A5C4NG49</accession>
<protein>
    <recommendedName>
        <fullName evidence="3">DUF4157 domain-containing protein</fullName>
    </recommendedName>
</protein>
<gene>
    <name evidence="1" type="ORF">FHG71_10660</name>
</gene>
<proteinExistence type="predicted"/>
<evidence type="ECO:0000313" key="1">
    <source>
        <dbReference type="EMBL" id="TNC71627.1"/>
    </source>
</evidence>